<dbReference type="AlphaFoldDB" id="A0ABD3NSL2"/>
<dbReference type="Proteomes" id="UP001530400">
    <property type="component" value="Unassembled WGS sequence"/>
</dbReference>
<evidence type="ECO:0000256" key="2">
    <source>
        <dbReference type="ARBA" id="ARBA00022723"/>
    </source>
</evidence>
<organism evidence="6 7">
    <name type="scientific">Cyclotella atomus</name>
    <dbReference type="NCBI Taxonomy" id="382360"/>
    <lineage>
        <taxon>Eukaryota</taxon>
        <taxon>Sar</taxon>
        <taxon>Stramenopiles</taxon>
        <taxon>Ochrophyta</taxon>
        <taxon>Bacillariophyta</taxon>
        <taxon>Coscinodiscophyceae</taxon>
        <taxon>Thalassiosirophycidae</taxon>
        <taxon>Stephanodiscales</taxon>
        <taxon>Stephanodiscaceae</taxon>
        <taxon>Cyclotella</taxon>
    </lineage>
</organism>
<protein>
    <recommendedName>
        <fullName evidence="5">DDE Tnp4 domain-containing protein</fullName>
    </recommendedName>
</protein>
<dbReference type="EMBL" id="JALLPJ020001033">
    <property type="protein sequence ID" value="KAL3777636.1"/>
    <property type="molecule type" value="Genomic_DNA"/>
</dbReference>
<reference evidence="6 7" key="1">
    <citation type="submission" date="2024-10" db="EMBL/GenBank/DDBJ databases">
        <title>Updated reference genomes for cyclostephanoid diatoms.</title>
        <authorList>
            <person name="Roberts W.R."/>
            <person name="Alverson A.J."/>
        </authorList>
    </citation>
    <scope>NUCLEOTIDE SEQUENCE [LARGE SCALE GENOMIC DNA]</scope>
    <source>
        <strain evidence="6 7">AJA010-31</strain>
    </source>
</reference>
<keyword evidence="2" id="KW-0479">Metal-binding</keyword>
<keyword evidence="3" id="KW-0175">Coiled coil</keyword>
<name>A0ABD3NSL2_9STRA</name>
<evidence type="ECO:0000259" key="5">
    <source>
        <dbReference type="Pfam" id="PF13359"/>
    </source>
</evidence>
<comment type="cofactor">
    <cofactor evidence="1">
        <name>a divalent metal cation</name>
        <dbReference type="ChEBI" id="CHEBI:60240"/>
    </cofactor>
</comment>
<accession>A0ABD3NSL2</accession>
<keyword evidence="7" id="KW-1185">Reference proteome</keyword>
<feature type="domain" description="DDE Tnp4" evidence="5">
    <location>
        <begin position="402"/>
        <end position="564"/>
    </location>
</feature>
<feature type="coiled-coil region" evidence="3">
    <location>
        <begin position="308"/>
        <end position="335"/>
    </location>
</feature>
<evidence type="ECO:0000256" key="3">
    <source>
        <dbReference type="SAM" id="Coils"/>
    </source>
</evidence>
<dbReference type="PANTHER" id="PTHR23080">
    <property type="entry name" value="THAP DOMAIN PROTEIN"/>
    <property type="match status" value="1"/>
</dbReference>
<evidence type="ECO:0000256" key="1">
    <source>
        <dbReference type="ARBA" id="ARBA00001968"/>
    </source>
</evidence>
<gene>
    <name evidence="6" type="ORF">ACHAWO_012525</name>
</gene>
<dbReference type="Pfam" id="PF13359">
    <property type="entry name" value="DDE_Tnp_4"/>
    <property type="match status" value="1"/>
</dbReference>
<evidence type="ECO:0000256" key="4">
    <source>
        <dbReference type="SAM" id="MobiDB-lite"/>
    </source>
</evidence>
<feature type="compositionally biased region" description="Low complexity" evidence="4">
    <location>
        <begin position="212"/>
        <end position="228"/>
    </location>
</feature>
<evidence type="ECO:0000313" key="6">
    <source>
        <dbReference type="EMBL" id="KAL3777636.1"/>
    </source>
</evidence>
<feature type="region of interest" description="Disordered" evidence="4">
    <location>
        <begin position="185"/>
        <end position="258"/>
    </location>
</feature>
<sequence>MVKLAPTSLSDVSTLTQLASTLQVDVKALHLVRISSDFCRSPSCNLPSCEGNNRYCILCSQTWFPVPSKSISRNSRGHGLYGPEYMRLYNGVLQKKACCCDMPLCEKIGYSHSGMFRLPADNTHRTQAINALGIQTLALRDDLHSNHRSHRLAPWHFHPNHLEMGEDGTWRFKKMPAYFDQENKKFAFPPPNASLPATPAPPSSQPQPIATPLPSSTARTANTSTARAPISGLKAQRLNFTASAPRARTKRNSPETQQIEELEDAARLIQLQLDEKVGELNACLEAQKQLKLTVEAMGSEMIQIKIENAKLKGEIASLTSRIEELEQNKSLLSYDELKEDRTAALFGISDTLVHDIVYAWANLLCKALGKLFPVPTRNQLLRAYPKSVIRKFGHANIFMLLDATESYAEMAGMKTVNSILYSAYKHNPTIKWLVGCDPIGIVWNDSISDGYPGSISDPIATWVSDILKQVPFACAVEVDKGFLIENVCALLGVIIIRPMKFLDNQKQQSKTDTALTQKIGKTRIPIEQKNGQMKRSTAFFDRRIRIDQIALADLIFRSSYLLTNFKLPFIQERDMA</sequence>
<dbReference type="InterPro" id="IPR027806">
    <property type="entry name" value="HARBI1_dom"/>
</dbReference>
<proteinExistence type="predicted"/>
<evidence type="ECO:0000313" key="7">
    <source>
        <dbReference type="Proteomes" id="UP001530400"/>
    </source>
</evidence>
<dbReference type="GO" id="GO:0046872">
    <property type="term" value="F:metal ion binding"/>
    <property type="evidence" value="ECO:0007669"/>
    <property type="project" value="UniProtKB-KW"/>
</dbReference>
<feature type="compositionally biased region" description="Pro residues" evidence="4">
    <location>
        <begin position="188"/>
        <end position="211"/>
    </location>
</feature>
<comment type="caution">
    <text evidence="6">The sequence shown here is derived from an EMBL/GenBank/DDBJ whole genome shotgun (WGS) entry which is preliminary data.</text>
</comment>